<dbReference type="InterPro" id="IPR036871">
    <property type="entry name" value="PX_dom_sf"/>
</dbReference>
<dbReference type="Gene3D" id="3.30.1520.10">
    <property type="entry name" value="Phox-like domain"/>
    <property type="match status" value="1"/>
</dbReference>
<feature type="compositionally biased region" description="Low complexity" evidence="2">
    <location>
        <begin position="109"/>
        <end position="127"/>
    </location>
</feature>
<evidence type="ECO:0000313" key="4">
    <source>
        <dbReference type="EMBL" id="JAT71837.1"/>
    </source>
</evidence>
<organism evidence="4">
    <name type="scientific">Auxenochlorella protothecoides</name>
    <name type="common">Green microalga</name>
    <name type="synonym">Chlorella protothecoides</name>
    <dbReference type="NCBI Taxonomy" id="3075"/>
    <lineage>
        <taxon>Eukaryota</taxon>
        <taxon>Viridiplantae</taxon>
        <taxon>Chlorophyta</taxon>
        <taxon>core chlorophytes</taxon>
        <taxon>Trebouxiophyceae</taxon>
        <taxon>Chlorellales</taxon>
        <taxon>Chlorellaceae</taxon>
        <taxon>Auxenochlorella</taxon>
    </lineage>
</organism>
<keyword evidence="1" id="KW-0175">Coiled coil</keyword>
<dbReference type="GO" id="GO:0035091">
    <property type="term" value="F:phosphatidylinositol binding"/>
    <property type="evidence" value="ECO:0007669"/>
    <property type="project" value="InterPro"/>
</dbReference>
<dbReference type="PANTHER" id="PTHR46856:SF1">
    <property type="entry name" value="PX DOMAIN-CONTAINING PROTEIN EREL1-RELATED"/>
    <property type="match status" value="1"/>
</dbReference>
<sequence>MQMEVTVIPPDGPPRRRSVGRRFSNFTTLHQKEELGPATLTALDPPPKKTLAWVNQRPDLIEQRRWELEQWLWRLTEVPSIANSSAMYAFCELDTTARAVTRTPVAGLAPRSHSLASPSLSGSAGPGEVSGLREGSGNMAGAELDRQGSAQQGQGRDGDLASVSGSRDLGPRLQSTGSASPPALAKARQETGPRSEGSAHAQTPVLDRGEARHRLRMTLHVEERARLSAMVETLRRALVTAHADLHDAARCIQTDQAAIASLAAQVAERGGGGAADDDVEAVRAELETERRQRRAAEDALREERARLTARAAEDAAAGRTALEAELRMQRTTADAAAEASASALEECEGRLRAQTQAAAAAAAKARADQKLLAREIKSLRARVSELEGRRAGGGADVAWAATAAPPVIPQAAASDASPEASEASDSAVAAALGALRAELGRCSLDDCVCAEDVCAVEARLATFRKRLEAERASLAGCAGPRAPSSRQLADVSLSLTHDAAAALTRSAALLRGALGMASAMQGLEERVTTPALSPTKQPGSGEGHANGQASLI</sequence>
<feature type="coiled-coil region" evidence="1">
    <location>
        <begin position="362"/>
        <end position="389"/>
    </location>
</feature>
<reference evidence="4" key="1">
    <citation type="submission" date="2015-08" db="EMBL/GenBank/DDBJ databases">
        <authorList>
            <person name="Babu N.S."/>
            <person name="Beckwith C.J."/>
            <person name="Beseler K.G."/>
            <person name="Brison A."/>
            <person name="Carone J.V."/>
            <person name="Caskin T.P."/>
            <person name="Diamond M."/>
            <person name="Durham M.E."/>
            <person name="Foxe J.M."/>
            <person name="Go M."/>
            <person name="Henderson B.A."/>
            <person name="Jones I.B."/>
            <person name="McGettigan J.A."/>
            <person name="Micheletti S.J."/>
            <person name="Nasrallah M.E."/>
            <person name="Ortiz D."/>
            <person name="Piller C.R."/>
            <person name="Privatt S.R."/>
            <person name="Schneider S.L."/>
            <person name="Sharp S."/>
            <person name="Smith T.C."/>
            <person name="Stanton J.D."/>
            <person name="Ullery H.E."/>
            <person name="Wilson R.J."/>
            <person name="Serrano M.G."/>
            <person name="Buck G."/>
            <person name="Lee V."/>
            <person name="Wang Y."/>
            <person name="Carvalho R."/>
            <person name="Voegtly L."/>
            <person name="Shi R."/>
            <person name="Duckworth R."/>
            <person name="Johnson A."/>
            <person name="Loviza R."/>
            <person name="Walstead R."/>
            <person name="Shah Z."/>
            <person name="Kiflezghi M."/>
            <person name="Wade K."/>
            <person name="Ball S.L."/>
            <person name="Bradley K.W."/>
            <person name="Asai D.J."/>
            <person name="Bowman C.A."/>
            <person name="Russell D.A."/>
            <person name="Pope W.H."/>
            <person name="Jacobs-Sera D."/>
            <person name="Hendrix R.W."/>
            <person name="Hatfull G.F."/>
        </authorList>
    </citation>
    <scope>NUCLEOTIDE SEQUENCE</scope>
</reference>
<dbReference type="InterPro" id="IPR001683">
    <property type="entry name" value="PX_dom"/>
</dbReference>
<dbReference type="EMBL" id="GDKF01006785">
    <property type="protein sequence ID" value="JAT71837.1"/>
    <property type="molecule type" value="Transcribed_RNA"/>
</dbReference>
<dbReference type="GO" id="GO:0015031">
    <property type="term" value="P:protein transport"/>
    <property type="evidence" value="ECO:0007669"/>
    <property type="project" value="InterPro"/>
</dbReference>
<feature type="domain" description="PX" evidence="3">
    <location>
        <begin position="1"/>
        <end position="98"/>
    </location>
</feature>
<protein>
    <recommendedName>
        <fullName evidence="3">PX domain-containing protein</fullName>
    </recommendedName>
</protein>
<evidence type="ECO:0000256" key="2">
    <source>
        <dbReference type="SAM" id="MobiDB-lite"/>
    </source>
</evidence>
<feature type="region of interest" description="Disordered" evidence="2">
    <location>
        <begin position="529"/>
        <end position="552"/>
    </location>
</feature>
<dbReference type="PROSITE" id="PS50195">
    <property type="entry name" value="PX"/>
    <property type="match status" value="1"/>
</dbReference>
<dbReference type="Pfam" id="PF00787">
    <property type="entry name" value="PX"/>
    <property type="match status" value="1"/>
</dbReference>
<dbReference type="SUPFAM" id="SSF64268">
    <property type="entry name" value="PX domain"/>
    <property type="match status" value="1"/>
</dbReference>
<dbReference type="AlphaFoldDB" id="A0A1D1ZY75"/>
<dbReference type="InterPro" id="IPR044588">
    <property type="entry name" value="EREX-like"/>
</dbReference>
<dbReference type="PANTHER" id="PTHR46856">
    <property type="entry name" value="PX DOMAIN-CONTAINING PROTEIN EREL1-RELATED"/>
    <property type="match status" value="1"/>
</dbReference>
<dbReference type="GO" id="GO:0005768">
    <property type="term" value="C:endosome"/>
    <property type="evidence" value="ECO:0007669"/>
    <property type="project" value="UniProtKB-ARBA"/>
</dbReference>
<name>A0A1D1ZY75_AUXPR</name>
<gene>
    <name evidence="4" type="ORF">g.17952</name>
</gene>
<feature type="coiled-coil region" evidence="1">
    <location>
        <begin position="279"/>
        <end position="306"/>
    </location>
</feature>
<feature type="region of interest" description="Disordered" evidence="2">
    <location>
        <begin position="109"/>
        <end position="211"/>
    </location>
</feature>
<proteinExistence type="predicted"/>
<accession>A0A1D1ZY75</accession>
<evidence type="ECO:0000259" key="3">
    <source>
        <dbReference type="PROSITE" id="PS50195"/>
    </source>
</evidence>
<evidence type="ECO:0000256" key="1">
    <source>
        <dbReference type="SAM" id="Coils"/>
    </source>
</evidence>